<feature type="compositionally biased region" description="Acidic residues" evidence="2">
    <location>
        <begin position="212"/>
        <end position="221"/>
    </location>
</feature>
<keyword evidence="1" id="KW-0175">Coiled coil</keyword>
<keyword evidence="4" id="KW-1185">Reference proteome</keyword>
<organism evidence="3 4">
    <name type="scientific">Mycena pura</name>
    <dbReference type="NCBI Taxonomy" id="153505"/>
    <lineage>
        <taxon>Eukaryota</taxon>
        <taxon>Fungi</taxon>
        <taxon>Dikarya</taxon>
        <taxon>Basidiomycota</taxon>
        <taxon>Agaricomycotina</taxon>
        <taxon>Agaricomycetes</taxon>
        <taxon>Agaricomycetidae</taxon>
        <taxon>Agaricales</taxon>
        <taxon>Marasmiineae</taxon>
        <taxon>Mycenaceae</taxon>
        <taxon>Mycena</taxon>
    </lineage>
</organism>
<reference evidence="3" key="1">
    <citation type="submission" date="2023-03" db="EMBL/GenBank/DDBJ databases">
        <title>Massive genome expansion in bonnet fungi (Mycena s.s.) driven by repeated elements and novel gene families across ecological guilds.</title>
        <authorList>
            <consortium name="Lawrence Berkeley National Laboratory"/>
            <person name="Harder C.B."/>
            <person name="Miyauchi S."/>
            <person name="Viragh M."/>
            <person name="Kuo A."/>
            <person name="Thoen E."/>
            <person name="Andreopoulos B."/>
            <person name="Lu D."/>
            <person name="Skrede I."/>
            <person name="Drula E."/>
            <person name="Henrissat B."/>
            <person name="Morin E."/>
            <person name="Kohler A."/>
            <person name="Barry K."/>
            <person name="LaButti K."/>
            <person name="Morin E."/>
            <person name="Salamov A."/>
            <person name="Lipzen A."/>
            <person name="Mereny Z."/>
            <person name="Hegedus B."/>
            <person name="Baldrian P."/>
            <person name="Stursova M."/>
            <person name="Weitz H."/>
            <person name="Taylor A."/>
            <person name="Grigoriev I.V."/>
            <person name="Nagy L.G."/>
            <person name="Martin F."/>
            <person name="Kauserud H."/>
        </authorList>
    </citation>
    <scope>NUCLEOTIDE SEQUENCE</scope>
    <source>
        <strain evidence="3">9144</strain>
    </source>
</reference>
<evidence type="ECO:0000256" key="1">
    <source>
        <dbReference type="SAM" id="Coils"/>
    </source>
</evidence>
<feature type="compositionally biased region" description="Acidic residues" evidence="2">
    <location>
        <begin position="280"/>
        <end position="294"/>
    </location>
</feature>
<feature type="coiled-coil region" evidence="1">
    <location>
        <begin position="118"/>
        <end position="145"/>
    </location>
</feature>
<evidence type="ECO:0000256" key="2">
    <source>
        <dbReference type="SAM" id="MobiDB-lite"/>
    </source>
</evidence>
<gene>
    <name evidence="3" type="ORF">GGX14DRAFT_586744</name>
</gene>
<feature type="region of interest" description="Disordered" evidence="2">
    <location>
        <begin position="275"/>
        <end position="294"/>
    </location>
</feature>
<dbReference type="EMBL" id="JARJCW010000100">
    <property type="protein sequence ID" value="KAJ7194190.1"/>
    <property type="molecule type" value="Genomic_DNA"/>
</dbReference>
<dbReference type="Proteomes" id="UP001219525">
    <property type="component" value="Unassembled WGS sequence"/>
</dbReference>
<proteinExistence type="predicted"/>
<evidence type="ECO:0000313" key="3">
    <source>
        <dbReference type="EMBL" id="KAJ7194190.1"/>
    </source>
</evidence>
<name>A0AAD6Y4V2_9AGAR</name>
<accession>A0AAD6Y4V2</accession>
<evidence type="ECO:0000313" key="4">
    <source>
        <dbReference type="Proteomes" id="UP001219525"/>
    </source>
</evidence>
<feature type="region of interest" description="Disordered" evidence="2">
    <location>
        <begin position="211"/>
        <end position="265"/>
    </location>
</feature>
<dbReference type="AlphaFoldDB" id="A0AAD6Y4V2"/>
<comment type="caution">
    <text evidence="3">The sequence shown here is derived from an EMBL/GenBank/DDBJ whole genome shotgun (WGS) entry which is preliminary data.</text>
</comment>
<sequence length="320" mass="36502">MGHGPYVASKYEYISCERIFELTKMNQSQTGYKMRKHIAKALQARLKSVKNAIDAYNSAASLLDPPMPISPGCKLLSPVPPVGTPVYRLAMDRYFRIVRAREEIKRLNVEIPRVVTWIRDEYKVLRQKEQELEAEEGKTEQEVEADRGLALQVRRYRERRGRFDDGHMRRFWALAKEPGFTGSLVPGKALEVLAAQRQAERAARAAAMRDEMEVDTSDEESAQVRPSARSARVRRAMQVESSDEEEDERVFVHNTSSEEEEDERVFVHNTASSWRRAADEEMQEGWSDEEGDEEVESALSAKLYMLSVLATDGVQGADNE</sequence>
<feature type="compositionally biased region" description="Low complexity" evidence="2">
    <location>
        <begin position="223"/>
        <end position="240"/>
    </location>
</feature>
<protein>
    <submittedName>
        <fullName evidence="3">Uncharacterized protein</fullName>
    </submittedName>
</protein>